<dbReference type="PANTHER" id="PTHR13720">
    <property type="entry name" value="WD-40 REPEAT PROTEIN"/>
    <property type="match status" value="1"/>
</dbReference>
<feature type="compositionally biased region" description="Low complexity" evidence="5">
    <location>
        <begin position="1130"/>
        <end position="1145"/>
    </location>
</feature>
<dbReference type="InterPro" id="IPR036322">
    <property type="entry name" value="WD40_repeat_dom_sf"/>
</dbReference>
<gene>
    <name evidence="7" type="ORF">DTER00134_LOCUS12453</name>
</gene>
<feature type="compositionally biased region" description="Gly residues" evidence="5">
    <location>
        <begin position="28"/>
        <end position="38"/>
    </location>
</feature>
<comment type="similarity">
    <text evidence="1">Belongs to the WD repeat EMAP family.</text>
</comment>
<dbReference type="FunFam" id="2.130.10.10:FF:000320">
    <property type="entry name" value="echinoderm microtubule-associated protein-like 6"/>
    <property type="match status" value="1"/>
</dbReference>
<feature type="region of interest" description="Disordered" evidence="5">
    <location>
        <begin position="186"/>
        <end position="246"/>
    </location>
</feature>
<proteinExistence type="inferred from homology"/>
<feature type="region of interest" description="Disordered" evidence="5">
    <location>
        <begin position="1113"/>
        <end position="1145"/>
    </location>
</feature>
<feature type="repeat" description="WD" evidence="4">
    <location>
        <begin position="797"/>
        <end position="839"/>
    </location>
</feature>
<organism evidence="7">
    <name type="scientific">Dunaliella tertiolecta</name>
    <name type="common">Green alga</name>
    <dbReference type="NCBI Taxonomy" id="3047"/>
    <lineage>
        <taxon>Eukaryota</taxon>
        <taxon>Viridiplantae</taxon>
        <taxon>Chlorophyta</taxon>
        <taxon>core chlorophytes</taxon>
        <taxon>Chlorophyceae</taxon>
        <taxon>CS clade</taxon>
        <taxon>Chlamydomonadales</taxon>
        <taxon>Dunaliellaceae</taxon>
        <taxon>Dunaliella</taxon>
    </lineage>
</organism>
<accession>A0A7S3QZ06</accession>
<dbReference type="PANTHER" id="PTHR13720:SF33">
    <property type="entry name" value="HELP DOMAIN-CONTAINING PROTEIN"/>
    <property type="match status" value="1"/>
</dbReference>
<feature type="compositionally biased region" description="Polar residues" evidence="5">
    <location>
        <begin position="1173"/>
        <end position="1186"/>
    </location>
</feature>
<feature type="compositionally biased region" description="Basic and acidic residues" evidence="5">
    <location>
        <begin position="1"/>
        <end position="13"/>
    </location>
</feature>
<name>A0A7S3QZ06_DUNTE</name>
<dbReference type="Pfam" id="PF03451">
    <property type="entry name" value="HELP"/>
    <property type="match status" value="1"/>
</dbReference>
<evidence type="ECO:0000313" key="7">
    <source>
        <dbReference type="EMBL" id="CAE0497380.1"/>
    </source>
</evidence>
<sequence length="1276" mass="137009">MSMGESTKRRIESVIRSNAPPGSAPGQYVGGYAGGMAGTFGKAPRGLDSFGNPSAPPRPSSAGRVRPGSGIGGGALNANPQGFGNRPSGSGRFNEAPEPYRPSSTGAAMGRREHIRAASGGAKSAWDTVKRDLPKAPPHALTSGKVRPKSATAAHTTRPLAGIGTSEYKLHGLGLEKKGGMLGVSANSAGAAGHSSSSFGPGGKQRPSSSHSYAPGTPSSSAMLRPPSGYGHPGLAGHANGLDDDGDVLEESRRELAHMRALQAADPNYTGAITEAHLATLEDAIRDAVRARRSVYEGSKEMLLRIFKEVDDGSGDVDINEFCAVCAEVGVSVSPAESQALFKRYGFETVMPYEQFVHNLVTQPARQLASEMPVRKGAFQAGYSANFHGKIIYPKCRKPVYTPSDWDPALAERSSDLPDARLVLQYIYGYQGKENTAQNLFYTADNKLVYFIAGVGVVYSRPPANCQTFFLGHTDDVLSLALCAAPVKFDGQTYPARTLVATGQITSVDEGPYICIWDSRACATGPDCPPSTPELMRLRFDKEDRGFTALAFSPCGKRLAAVATDNYHTVYVYDWRKQRKLSSSRGQMGDPPQVYGVEWNPHQNDDDIPPAFVTFGRKHIKLWTCEDPKGNSGWKSKQMSFGKLPMQNVTSAQWLPPRGGFQECLIAAGMAEGNIYLFRGAVAIKAITAHRRGPQVNIDGQPGFYGVRGLRLCKKNNVLISGGADGTVLQWDVSDGTLQESRFVAPSVSIPSPFGPGDKWAPCIRSLDYSEELDRIVIGTNHCDVKEISGEEVDVLMYGHSGDVYQLAWHPALPNVMVTASDSGHVHVWDATLRQMTHLAAVGFMPRAAAFSSKPVASTNTYHIAVGGSKGQIKVLDEGSNLCPIHSCKDSVQGVSDIMYSPNNRFMAASTYDTWIDIYNVDRGYARVARCTGHSATVRGVDWSLDSSIIMSHSADLELLYWNARTGKQVTLNQRDTEWATYTCNLGFPVMGIWPPESDGTDVNSVDRSKSCKYLATADDDGMVKLFNYPVVVDDAPHRAYRGHCSHVMGVRFNKDDSLLCSAGGKDWAIFQFRVVPIPLGAPPPPKPKAVWGALDPQGKVYGYTTAPVPLAPGAPSASNAKGGRADGYQQQQQQQPGLHLSHHSSLSLIPEAVEEGASMSLASSLSAGQASHPASLSGSQQCWPTQGSQQQGPQQDHHLRVQEQPPLPATQLQQHQHQQSHQGPTHLQPPSAPPPPGALQPRGSGLQSRRSTQGGSFVDEDIEDSISLGRGDVSV</sequence>
<feature type="compositionally biased region" description="Polar residues" evidence="5">
    <location>
        <begin position="1246"/>
        <end position="1256"/>
    </location>
</feature>
<feature type="region of interest" description="Disordered" evidence="5">
    <location>
        <begin position="1"/>
        <end position="158"/>
    </location>
</feature>
<dbReference type="GO" id="GO:0005509">
    <property type="term" value="F:calcium ion binding"/>
    <property type="evidence" value="ECO:0007669"/>
    <property type="project" value="InterPro"/>
</dbReference>
<dbReference type="Pfam" id="PF23414">
    <property type="entry name" value="Beta-prop_EML_2"/>
    <property type="match status" value="1"/>
</dbReference>
<dbReference type="PROSITE" id="PS50082">
    <property type="entry name" value="WD_REPEATS_2"/>
    <property type="match status" value="3"/>
</dbReference>
<dbReference type="InterPro" id="IPR011047">
    <property type="entry name" value="Quinoprotein_ADH-like_sf"/>
</dbReference>
<dbReference type="InterPro" id="IPR001680">
    <property type="entry name" value="WD40_rpt"/>
</dbReference>
<dbReference type="SUPFAM" id="SSF50978">
    <property type="entry name" value="WD40 repeat-like"/>
    <property type="match status" value="1"/>
</dbReference>
<feature type="compositionally biased region" description="Low complexity" evidence="5">
    <location>
        <begin position="1210"/>
        <end position="1230"/>
    </location>
</feature>
<dbReference type="EMBL" id="HBIP01020903">
    <property type="protein sequence ID" value="CAE0497380.1"/>
    <property type="molecule type" value="Transcribed_RNA"/>
</dbReference>
<feature type="repeat" description="WD" evidence="4">
    <location>
        <begin position="707"/>
        <end position="741"/>
    </location>
</feature>
<dbReference type="InterPro" id="IPR015943">
    <property type="entry name" value="WD40/YVTN_repeat-like_dom_sf"/>
</dbReference>
<dbReference type="PROSITE" id="PS50222">
    <property type="entry name" value="EF_HAND_2"/>
    <property type="match status" value="1"/>
</dbReference>
<dbReference type="Gene3D" id="1.10.238.10">
    <property type="entry name" value="EF-hand"/>
    <property type="match status" value="1"/>
</dbReference>
<keyword evidence="3" id="KW-0677">Repeat</keyword>
<reference evidence="7" key="1">
    <citation type="submission" date="2021-01" db="EMBL/GenBank/DDBJ databases">
        <authorList>
            <person name="Corre E."/>
            <person name="Pelletier E."/>
            <person name="Niang G."/>
            <person name="Scheremetjew M."/>
            <person name="Finn R."/>
            <person name="Kale V."/>
            <person name="Holt S."/>
            <person name="Cochrane G."/>
            <person name="Meng A."/>
            <person name="Brown T."/>
            <person name="Cohen L."/>
        </authorList>
    </citation>
    <scope>NUCLEOTIDE SEQUENCE</scope>
    <source>
        <strain evidence="7">CCMP1320</strain>
    </source>
</reference>
<dbReference type="PROSITE" id="PS50294">
    <property type="entry name" value="WD_REPEATS_REGION"/>
    <property type="match status" value="2"/>
</dbReference>
<dbReference type="AlphaFoldDB" id="A0A7S3QZ06"/>
<evidence type="ECO:0000256" key="3">
    <source>
        <dbReference type="ARBA" id="ARBA00022737"/>
    </source>
</evidence>
<dbReference type="SUPFAM" id="SSF47473">
    <property type="entry name" value="EF-hand"/>
    <property type="match status" value="1"/>
</dbReference>
<dbReference type="SUPFAM" id="SSF50998">
    <property type="entry name" value="Quinoprotein alcohol dehydrogenase-like"/>
    <property type="match status" value="1"/>
</dbReference>
<evidence type="ECO:0000256" key="2">
    <source>
        <dbReference type="ARBA" id="ARBA00022574"/>
    </source>
</evidence>
<dbReference type="InterPro" id="IPR055439">
    <property type="entry name" value="Beta-prop_EML_1st"/>
</dbReference>
<keyword evidence="2 4" id="KW-0853">WD repeat</keyword>
<dbReference type="SMART" id="SM00320">
    <property type="entry name" value="WD40"/>
    <property type="match status" value="8"/>
</dbReference>
<feature type="repeat" description="WD" evidence="4">
    <location>
        <begin position="931"/>
        <end position="972"/>
    </location>
</feature>
<evidence type="ECO:0000256" key="5">
    <source>
        <dbReference type="SAM" id="MobiDB-lite"/>
    </source>
</evidence>
<evidence type="ECO:0000256" key="1">
    <source>
        <dbReference type="ARBA" id="ARBA00006489"/>
    </source>
</evidence>
<evidence type="ECO:0000256" key="4">
    <source>
        <dbReference type="PROSITE-ProRule" id="PRU00221"/>
    </source>
</evidence>
<feature type="compositionally biased region" description="Polar residues" evidence="5">
    <location>
        <begin position="206"/>
        <end position="222"/>
    </location>
</feature>
<feature type="region of interest" description="Disordered" evidence="5">
    <location>
        <begin position="1165"/>
        <end position="1276"/>
    </location>
</feature>
<feature type="compositionally biased region" description="Low complexity" evidence="5">
    <location>
        <begin position="186"/>
        <end position="199"/>
    </location>
</feature>
<dbReference type="InterPro" id="IPR050630">
    <property type="entry name" value="WD_repeat_EMAP"/>
</dbReference>
<dbReference type="InterPro" id="IPR011992">
    <property type="entry name" value="EF-hand-dom_pair"/>
</dbReference>
<dbReference type="Gene3D" id="2.130.10.10">
    <property type="entry name" value="YVTN repeat-like/Quinoprotein amine dehydrogenase"/>
    <property type="match status" value="2"/>
</dbReference>
<dbReference type="InterPro" id="IPR055442">
    <property type="entry name" value="Beta-prop_EML-like_2nd"/>
</dbReference>
<feature type="domain" description="EF-hand" evidence="6">
    <location>
        <begin position="298"/>
        <end position="332"/>
    </location>
</feature>
<evidence type="ECO:0000259" key="6">
    <source>
        <dbReference type="PROSITE" id="PS50222"/>
    </source>
</evidence>
<dbReference type="InterPro" id="IPR002048">
    <property type="entry name" value="EF_hand_dom"/>
</dbReference>
<dbReference type="InterPro" id="IPR005108">
    <property type="entry name" value="HELP"/>
</dbReference>
<protein>
    <recommendedName>
        <fullName evidence="6">EF-hand domain-containing protein</fullName>
    </recommendedName>
</protein>
<dbReference type="GO" id="GO:0008017">
    <property type="term" value="F:microtubule binding"/>
    <property type="evidence" value="ECO:0007669"/>
    <property type="project" value="TreeGrafter"/>
</dbReference>
<dbReference type="Pfam" id="PF23409">
    <property type="entry name" value="Beta-prop_EML"/>
    <property type="match status" value="1"/>
</dbReference>